<gene>
    <name evidence="2" type="ORF">NCTC12151_02973</name>
</gene>
<accession>A0A2X4UTY3</accession>
<evidence type="ECO:0000256" key="1">
    <source>
        <dbReference type="SAM" id="Phobius"/>
    </source>
</evidence>
<proteinExistence type="predicted"/>
<feature type="transmembrane region" description="Helical" evidence="1">
    <location>
        <begin position="6"/>
        <end position="24"/>
    </location>
</feature>
<name>A0A2X4UTY3_9GAMM</name>
<evidence type="ECO:0000313" key="2">
    <source>
        <dbReference type="EMBL" id="SQI43316.1"/>
    </source>
</evidence>
<keyword evidence="1" id="KW-1133">Transmembrane helix</keyword>
<dbReference type="KEGG" id="lri:NCTC12151_02973"/>
<keyword evidence="1" id="KW-0812">Transmembrane</keyword>
<dbReference type="EMBL" id="LS483470">
    <property type="protein sequence ID" value="SQI43316.1"/>
    <property type="molecule type" value="Genomic_DNA"/>
</dbReference>
<evidence type="ECO:0000313" key="3">
    <source>
        <dbReference type="Proteomes" id="UP000249005"/>
    </source>
</evidence>
<dbReference type="AlphaFoldDB" id="A0A2X4UTY3"/>
<feature type="transmembrane region" description="Helical" evidence="1">
    <location>
        <begin position="36"/>
        <end position="56"/>
    </location>
</feature>
<dbReference type="Proteomes" id="UP000249005">
    <property type="component" value="Chromosome 1"/>
</dbReference>
<reference evidence="2 3" key="1">
    <citation type="submission" date="2018-06" db="EMBL/GenBank/DDBJ databases">
        <authorList>
            <consortium name="Pathogen Informatics"/>
            <person name="Doyle S."/>
        </authorList>
    </citation>
    <scope>NUCLEOTIDE SEQUENCE [LARGE SCALE GENOMIC DNA]</scope>
    <source>
        <strain evidence="2 3">NCTC12151</strain>
    </source>
</reference>
<keyword evidence="3" id="KW-1185">Reference proteome</keyword>
<keyword evidence="1" id="KW-0472">Membrane</keyword>
<protein>
    <submittedName>
        <fullName evidence="2">Uncharacterized protein</fullName>
    </submittedName>
</protein>
<organism evidence="2 3">
    <name type="scientific">Leminorella richardii</name>
    <dbReference type="NCBI Taxonomy" id="158841"/>
    <lineage>
        <taxon>Bacteria</taxon>
        <taxon>Pseudomonadati</taxon>
        <taxon>Pseudomonadota</taxon>
        <taxon>Gammaproteobacteria</taxon>
        <taxon>Enterobacterales</taxon>
        <taxon>Budviciaceae</taxon>
        <taxon>Leminorella</taxon>
    </lineage>
</organism>
<sequence length="59" mass="6720">MGFIGIPLIFIFCCLVIALWNVSLKMNGQHSFGRTLLFAVLFGCSLLVGWFIYFLLTHH</sequence>